<comment type="caution">
    <text evidence="5">The sequence shown here is derived from an EMBL/GenBank/DDBJ whole genome shotgun (WGS) entry which is preliminary data.</text>
</comment>
<dbReference type="AlphaFoldDB" id="A0A8J7GJ66"/>
<feature type="domain" description="Cell envelope-related transcriptional attenuator" evidence="4">
    <location>
        <begin position="164"/>
        <end position="315"/>
    </location>
</feature>
<feature type="compositionally biased region" description="Basic and acidic residues" evidence="2">
    <location>
        <begin position="9"/>
        <end position="20"/>
    </location>
</feature>
<comment type="similarity">
    <text evidence="1">Belongs to the LytR/CpsA/Psr (LCP) family.</text>
</comment>
<dbReference type="PANTHER" id="PTHR33392:SF6">
    <property type="entry name" value="POLYISOPRENYL-TEICHOIC ACID--PEPTIDOGLYCAN TEICHOIC ACID TRANSFERASE TAGU"/>
    <property type="match status" value="1"/>
</dbReference>
<dbReference type="Proteomes" id="UP000622552">
    <property type="component" value="Unassembled WGS sequence"/>
</dbReference>
<name>A0A8J7GJ66_9ACTN</name>
<evidence type="ECO:0000256" key="1">
    <source>
        <dbReference type="ARBA" id="ARBA00006068"/>
    </source>
</evidence>
<dbReference type="RefSeq" id="WP_197004566.1">
    <property type="nucleotide sequence ID" value="NZ_BONS01000024.1"/>
</dbReference>
<dbReference type="EMBL" id="JADOUF010000001">
    <property type="protein sequence ID" value="MBG6137737.1"/>
    <property type="molecule type" value="Genomic_DNA"/>
</dbReference>
<evidence type="ECO:0000256" key="3">
    <source>
        <dbReference type="SAM" id="Phobius"/>
    </source>
</evidence>
<dbReference type="Pfam" id="PF03816">
    <property type="entry name" value="LytR_cpsA_psr"/>
    <property type="match status" value="1"/>
</dbReference>
<dbReference type="InterPro" id="IPR050922">
    <property type="entry name" value="LytR/CpsA/Psr_CW_biosynth"/>
</dbReference>
<protein>
    <submittedName>
        <fullName evidence="5">LCP family protein required for cell wall assembly</fullName>
    </submittedName>
</protein>
<reference evidence="5" key="1">
    <citation type="submission" date="2020-11" db="EMBL/GenBank/DDBJ databases">
        <title>Sequencing the genomes of 1000 actinobacteria strains.</title>
        <authorList>
            <person name="Klenk H.-P."/>
        </authorList>
    </citation>
    <scope>NUCLEOTIDE SEQUENCE</scope>
    <source>
        <strain evidence="5">DSM 45356</strain>
    </source>
</reference>
<evidence type="ECO:0000313" key="5">
    <source>
        <dbReference type="EMBL" id="MBG6137737.1"/>
    </source>
</evidence>
<keyword evidence="3" id="KW-1133">Transmembrane helix</keyword>
<keyword evidence="3" id="KW-0812">Transmembrane</keyword>
<dbReference type="InterPro" id="IPR004474">
    <property type="entry name" value="LytR_CpsA_psr"/>
</dbReference>
<feature type="compositionally biased region" description="Basic and acidic residues" evidence="2">
    <location>
        <begin position="27"/>
        <end position="43"/>
    </location>
</feature>
<keyword evidence="3" id="KW-0472">Membrane</keyword>
<sequence>MSHPYDGQHPPDRGPDDAGRSRRHRRQESDDRQDHAAQEHRGGEYGPARTIREADTPTQVIDARAIRAATDGPTGPGGTRPAAKPRRRRTRKILLICLVVFALLCGTAGFAGWWYLQSFNKNVTRTDAFDGLVEAERPAKVDTKSMNILVLGSDSRDPDTSGSRADTIMVAHVTADRKTAQIVSIPRDSWVDIPKAPDGNGGAKGKINWAFAQGGLPLMIRMVESFTKIRIDNVIVIDFAGFKSVVDAVGGIDIDNDVTFTSYFNPNNVYKKGRIHLDGDLALEYARTRKTLTDGDFGRMRHQQMVVKGVLDKATSAGTIANPGKLTAFLESIAKTITTDKDFNLVSTAMDLRSISSSNITFLTSPNKGTGMVGDQSVVLVDTEKALALFAALQNDKGATLPPG</sequence>
<evidence type="ECO:0000313" key="6">
    <source>
        <dbReference type="Proteomes" id="UP000622552"/>
    </source>
</evidence>
<dbReference type="Gene3D" id="3.40.630.190">
    <property type="entry name" value="LCP protein"/>
    <property type="match status" value="1"/>
</dbReference>
<feature type="region of interest" description="Disordered" evidence="2">
    <location>
        <begin position="1"/>
        <end position="86"/>
    </location>
</feature>
<gene>
    <name evidence="5" type="ORF">IW245_003931</name>
</gene>
<dbReference type="PANTHER" id="PTHR33392">
    <property type="entry name" value="POLYISOPRENYL-TEICHOIC ACID--PEPTIDOGLYCAN TEICHOIC ACID TRANSFERASE TAGU"/>
    <property type="match status" value="1"/>
</dbReference>
<evidence type="ECO:0000259" key="4">
    <source>
        <dbReference type="Pfam" id="PF03816"/>
    </source>
</evidence>
<feature type="transmembrane region" description="Helical" evidence="3">
    <location>
        <begin position="93"/>
        <end position="116"/>
    </location>
</feature>
<organism evidence="5 6">
    <name type="scientific">Longispora fulva</name>
    <dbReference type="NCBI Taxonomy" id="619741"/>
    <lineage>
        <taxon>Bacteria</taxon>
        <taxon>Bacillati</taxon>
        <taxon>Actinomycetota</taxon>
        <taxon>Actinomycetes</taxon>
        <taxon>Micromonosporales</taxon>
        <taxon>Micromonosporaceae</taxon>
        <taxon>Longispora</taxon>
    </lineage>
</organism>
<accession>A0A8J7GJ66</accession>
<proteinExistence type="inferred from homology"/>
<dbReference type="NCBIfam" id="TIGR00350">
    <property type="entry name" value="lytR_cpsA_psr"/>
    <property type="match status" value="1"/>
</dbReference>
<keyword evidence="6" id="KW-1185">Reference proteome</keyword>
<evidence type="ECO:0000256" key="2">
    <source>
        <dbReference type="SAM" id="MobiDB-lite"/>
    </source>
</evidence>